<protein>
    <submittedName>
        <fullName evidence="1">Uncharacterized protein</fullName>
    </submittedName>
</protein>
<evidence type="ECO:0000313" key="2">
    <source>
        <dbReference type="Proteomes" id="UP000297445"/>
    </source>
</evidence>
<organism evidence="1 2">
    <name type="scientific">Acinetobacter seifertii</name>
    <dbReference type="NCBI Taxonomy" id="1530123"/>
    <lineage>
        <taxon>Bacteria</taxon>
        <taxon>Pseudomonadati</taxon>
        <taxon>Pseudomonadota</taxon>
        <taxon>Gammaproteobacteria</taxon>
        <taxon>Moraxellales</taxon>
        <taxon>Moraxellaceae</taxon>
        <taxon>Acinetobacter</taxon>
        <taxon>Acinetobacter calcoaceticus/baumannii complex</taxon>
    </lineage>
</organism>
<proteinExistence type="predicted"/>
<comment type="caution">
    <text evidence="1">The sequence shown here is derived from an EMBL/GenBank/DDBJ whole genome shotgun (WGS) entry which is preliminary data.</text>
</comment>
<sequence>MGLLDSREQFIKENYIGVWELINFLSRNNEYKEIGGYLGYIGAQTSALKLYHLNSFYQITEVNLLYGVYPVIKDVIEKLIYELSDPNNEKKEILGDIQFRGEKYYWKKSDLSKFPELNEILIQIQKIEISNLDDVSPNAEPSKKDKLYITDVLDEKKDRYDSFIYLIEHFCHTFDLLIYELSTFLLINGFESNTTVYININKIEYTALDELSSKKVIYHILNILSDKKFNSTRFESSFDDELMYDFGYIHIEKNSLYQFQPLNDLQVNICSGYEVFGSAKYGDLNIEELNKALRDYNNSQPEIFSDEWYDKYPRSKELRDVTPPQMPEAPSNLLRQQHPALDPDHPNHAPELKLAFELWEEIYMNGKFIESHSKSIEQLLCERGYEPRSTKTYDLNNLAKRIIAVTNKGNPKKTNT</sequence>
<reference evidence="1 2" key="1">
    <citation type="submission" date="2019-03" db="EMBL/GenBank/DDBJ databases">
        <title>Draft genome sequence of an environmental Acinetobacter seifertii from Brazil.</title>
        <authorList>
            <person name="Furlan J.P.R."/>
            <person name="Stehling E.G."/>
        </authorList>
    </citation>
    <scope>NUCLEOTIDE SEQUENCE [LARGE SCALE GENOMIC DNA]</scope>
    <source>
        <strain evidence="1 2">SAb133</strain>
    </source>
</reference>
<evidence type="ECO:0000313" key="1">
    <source>
        <dbReference type="EMBL" id="TEU25246.1"/>
    </source>
</evidence>
<accession>A0A5E9PLJ2</accession>
<gene>
    <name evidence="1" type="ORF">E2R16_17790</name>
</gene>
<name>A0A5E9PLJ2_9GAMM</name>
<dbReference type="AlphaFoldDB" id="A0A5E9PLJ2"/>
<dbReference type="Proteomes" id="UP000297445">
    <property type="component" value="Unassembled WGS sequence"/>
</dbReference>
<dbReference type="EMBL" id="SNSA01000012">
    <property type="protein sequence ID" value="TEU25246.1"/>
    <property type="molecule type" value="Genomic_DNA"/>
</dbReference>
<dbReference type="RefSeq" id="WP_134263540.1">
    <property type="nucleotide sequence ID" value="NZ_SNSA01000012.1"/>
</dbReference>